<protein>
    <submittedName>
        <fullName evidence="2">Endonuclease YncB, thermonuclease family</fullName>
    </submittedName>
</protein>
<dbReference type="EMBL" id="FWXR01000008">
    <property type="protein sequence ID" value="SMC78991.1"/>
    <property type="molecule type" value="Genomic_DNA"/>
</dbReference>
<proteinExistence type="predicted"/>
<evidence type="ECO:0000313" key="2">
    <source>
        <dbReference type="EMBL" id="SMC78991.1"/>
    </source>
</evidence>
<dbReference type="RefSeq" id="WP_244556899.1">
    <property type="nucleotide sequence ID" value="NZ_FWXR01000008.1"/>
</dbReference>
<dbReference type="PROSITE" id="PS50830">
    <property type="entry name" value="TNASE_3"/>
    <property type="match status" value="1"/>
</dbReference>
<dbReference type="STRING" id="937218.SAMN06297251_10885"/>
<dbReference type="Gene3D" id="2.40.50.90">
    <property type="match status" value="1"/>
</dbReference>
<gene>
    <name evidence="2" type="ORF">SAMN06297251_10885</name>
</gene>
<dbReference type="InterPro" id="IPR035437">
    <property type="entry name" value="SNase_OB-fold_sf"/>
</dbReference>
<dbReference type="GO" id="GO:0004519">
    <property type="term" value="F:endonuclease activity"/>
    <property type="evidence" value="ECO:0007669"/>
    <property type="project" value="UniProtKB-KW"/>
</dbReference>
<evidence type="ECO:0000259" key="1">
    <source>
        <dbReference type="PROSITE" id="PS50830"/>
    </source>
</evidence>
<dbReference type="InterPro" id="IPR016071">
    <property type="entry name" value="Staphylococal_nuclease_OB-fold"/>
</dbReference>
<feature type="domain" description="TNase-like" evidence="1">
    <location>
        <begin position="31"/>
        <end position="150"/>
    </location>
</feature>
<keyword evidence="3" id="KW-1185">Reference proteome</keyword>
<dbReference type="PANTHER" id="PTHR12302:SF26">
    <property type="entry name" value="BLR1266 PROTEIN"/>
    <property type="match status" value="1"/>
</dbReference>
<dbReference type="Proteomes" id="UP000192656">
    <property type="component" value="Unassembled WGS sequence"/>
</dbReference>
<keyword evidence="2" id="KW-0255">Endonuclease</keyword>
<evidence type="ECO:0000313" key="3">
    <source>
        <dbReference type="Proteomes" id="UP000192656"/>
    </source>
</evidence>
<organism evidence="2 3">
    <name type="scientific">Fulvimarina manganoxydans</name>
    <dbReference type="NCBI Taxonomy" id="937218"/>
    <lineage>
        <taxon>Bacteria</taxon>
        <taxon>Pseudomonadati</taxon>
        <taxon>Pseudomonadota</taxon>
        <taxon>Alphaproteobacteria</taxon>
        <taxon>Hyphomicrobiales</taxon>
        <taxon>Aurantimonadaceae</taxon>
        <taxon>Fulvimarina</taxon>
    </lineage>
</organism>
<reference evidence="2 3" key="1">
    <citation type="submission" date="2017-04" db="EMBL/GenBank/DDBJ databases">
        <authorList>
            <person name="Afonso C.L."/>
            <person name="Miller P.J."/>
            <person name="Scott M.A."/>
            <person name="Spackman E."/>
            <person name="Goraichik I."/>
            <person name="Dimitrov K.M."/>
            <person name="Suarez D.L."/>
            <person name="Swayne D.E."/>
        </authorList>
    </citation>
    <scope>NUCLEOTIDE SEQUENCE [LARGE SCALE GENOMIC DNA]</scope>
    <source>
        <strain evidence="2 3">CGMCC 1.10972</strain>
    </source>
</reference>
<dbReference type="SMART" id="SM00318">
    <property type="entry name" value="SNc"/>
    <property type="match status" value="1"/>
</dbReference>
<keyword evidence="2" id="KW-0540">Nuclease</keyword>
<dbReference type="AlphaFoldDB" id="A0A1W2C1M1"/>
<accession>A0A1W2C1M1</accession>
<name>A0A1W2C1M1_9HYPH</name>
<sequence length="229" mass="25219">MMRLATILWIGAILALGVQGAGGQTMSGPARVVDGDTLHIDGYPNNIRLERIDTPETHQTCENARGSTYPCGVMAADRLRSLIGSQPVTCEASGFDGYGRPLATCSVGKLELNAAMVVSGWAVEFDRYSDGRYAGYEEEAKTAGVGLWQGKFVMPWEWRDRKRQEAAEQPVSSSGTDCEIKGNISRNGRIYHMPGQADYDRVRISEGRGERYFCSEEEAQAAGWRRAER</sequence>
<dbReference type="PANTHER" id="PTHR12302">
    <property type="entry name" value="EBNA2 BINDING PROTEIN P100"/>
    <property type="match status" value="1"/>
</dbReference>
<keyword evidence="2" id="KW-0378">Hydrolase</keyword>
<dbReference type="SUPFAM" id="SSF50199">
    <property type="entry name" value="Staphylococcal nuclease"/>
    <property type="match status" value="1"/>
</dbReference>
<dbReference type="Pfam" id="PF00565">
    <property type="entry name" value="SNase"/>
    <property type="match status" value="1"/>
</dbReference>